<reference evidence="2 3" key="1">
    <citation type="journal article" date="2007" name="DNA Res.">
        <title>Complete genomic structure of the bloom-forming toxic cyanobacterium Microcystis aeruginosa NIES-843.</title>
        <authorList>
            <person name="Kaneko T."/>
            <person name="Nakajima N."/>
            <person name="Okamoto S."/>
            <person name="Suzuki I."/>
            <person name="Tanabe Y."/>
            <person name="Tamaoki M."/>
            <person name="Nakamura Y."/>
            <person name="Kasai F."/>
            <person name="Watanabe A."/>
            <person name="Kawashima K."/>
            <person name="Kishida Y."/>
            <person name="Ono A."/>
            <person name="Shimizu Y."/>
            <person name="Takahashi C."/>
            <person name="Minami C."/>
            <person name="Fujishiro T."/>
            <person name="Kohara M."/>
            <person name="Katoh M."/>
            <person name="Nakazaki N."/>
            <person name="Nakayama S."/>
            <person name="Yamada M."/>
            <person name="Tabata S."/>
            <person name="Watanabe M.M."/>
        </authorList>
    </citation>
    <scope>NUCLEOTIDE SEQUENCE [LARGE SCALE GENOMIC DNA]</scope>
    <source>
        <strain evidence="3">NIES-843 / IAM M-247</strain>
    </source>
</reference>
<keyword evidence="3" id="KW-1185">Reference proteome</keyword>
<proteinExistence type="predicted"/>
<keyword evidence="1" id="KW-1133">Transmembrane helix</keyword>
<dbReference type="EMBL" id="AP009552">
    <property type="protein sequence ID" value="BAG00144.1"/>
    <property type="molecule type" value="Genomic_DNA"/>
</dbReference>
<feature type="transmembrane region" description="Helical" evidence="1">
    <location>
        <begin position="21"/>
        <end position="39"/>
    </location>
</feature>
<dbReference type="KEGG" id="mar:MAE_03220"/>
<keyword evidence="1" id="KW-0812">Transmembrane</keyword>
<dbReference type="STRING" id="449447.MAE_03220"/>
<gene>
    <name evidence="2" type="ordered locus">MAE_03220</name>
</gene>
<dbReference type="HOGENOM" id="CLU_3100849_0_0_3"/>
<evidence type="ECO:0000313" key="2">
    <source>
        <dbReference type="EMBL" id="BAG00144.1"/>
    </source>
</evidence>
<dbReference type="PaxDb" id="449447-MAE_03220"/>
<dbReference type="EnsemblBacteria" id="BAG00144">
    <property type="protein sequence ID" value="BAG00144"/>
    <property type="gene ID" value="MAE_03220"/>
</dbReference>
<dbReference type="AlphaFoldDB" id="B0JMY0"/>
<evidence type="ECO:0000313" key="3">
    <source>
        <dbReference type="Proteomes" id="UP000001510"/>
    </source>
</evidence>
<protein>
    <submittedName>
        <fullName evidence="2">Uncharacterized protein</fullName>
    </submittedName>
</protein>
<name>B0JMY0_MICAN</name>
<accession>B0JMY0</accession>
<sequence>MWGSWLNSTSISLIFNYTCRLMCFFVTFKYFFCLSMVIIEQVKLFPNYFPN</sequence>
<dbReference type="Proteomes" id="UP000001510">
    <property type="component" value="Chromosome"/>
</dbReference>
<keyword evidence="1" id="KW-0472">Membrane</keyword>
<evidence type="ECO:0000256" key="1">
    <source>
        <dbReference type="SAM" id="Phobius"/>
    </source>
</evidence>
<organism evidence="2 3">
    <name type="scientific">Microcystis aeruginosa (strain NIES-843 / IAM M-2473)</name>
    <dbReference type="NCBI Taxonomy" id="449447"/>
    <lineage>
        <taxon>Bacteria</taxon>
        <taxon>Bacillati</taxon>
        <taxon>Cyanobacteriota</taxon>
        <taxon>Cyanophyceae</taxon>
        <taxon>Oscillatoriophycideae</taxon>
        <taxon>Chroococcales</taxon>
        <taxon>Microcystaceae</taxon>
        <taxon>Microcystis</taxon>
    </lineage>
</organism>